<reference evidence="2" key="1">
    <citation type="submission" date="2019-10" db="EMBL/GenBank/DDBJ databases">
        <title>Nonomuraea sp. nov., isolated from Phyllanthus amarus.</title>
        <authorList>
            <person name="Klykleung N."/>
            <person name="Tanasupawat S."/>
        </authorList>
    </citation>
    <scope>NUCLEOTIDE SEQUENCE [LARGE SCALE GENOMIC DNA]</scope>
    <source>
        <strain evidence="2">3MP-10</strain>
    </source>
</reference>
<evidence type="ECO:0000256" key="1">
    <source>
        <dbReference type="SAM" id="MobiDB-lite"/>
    </source>
</evidence>
<dbReference type="RefSeq" id="WP_139672022.1">
    <property type="nucleotide sequence ID" value="NZ_VDLY02000016.1"/>
</dbReference>
<dbReference type="OrthoDB" id="9992857at2"/>
<dbReference type="EMBL" id="VDLY02000016">
    <property type="protein sequence ID" value="KAB8161996.1"/>
    <property type="molecule type" value="Genomic_DNA"/>
</dbReference>
<accession>A0A5N6A273</accession>
<evidence type="ECO:0000313" key="2">
    <source>
        <dbReference type="EMBL" id="KAB8161996.1"/>
    </source>
</evidence>
<protein>
    <submittedName>
        <fullName evidence="2">Uncharacterized protein</fullName>
    </submittedName>
</protein>
<dbReference type="AlphaFoldDB" id="A0A5N6A273"/>
<comment type="caution">
    <text evidence="2">The sequence shown here is derived from an EMBL/GenBank/DDBJ whole genome shotgun (WGS) entry which is preliminary data.</text>
</comment>
<gene>
    <name evidence="2" type="ORF">FH607_023315</name>
</gene>
<dbReference type="Proteomes" id="UP000314251">
    <property type="component" value="Unassembled WGS sequence"/>
</dbReference>
<evidence type="ECO:0000313" key="3">
    <source>
        <dbReference type="Proteomes" id="UP000314251"/>
    </source>
</evidence>
<feature type="region of interest" description="Disordered" evidence="1">
    <location>
        <begin position="1"/>
        <end position="25"/>
    </location>
</feature>
<sequence>MPSEGMSPDESPSGAPDVVGGPRAPWVPEALALEAGLARALDDDHGPPPDGNLSVNASAVRAAADQLAAREGHAAARALLLREVGRCHRWSRAIDLGLAGNAGVPAERLAATLREHTAQFTIWAVSHGLWAGVPPQRLRGECVAALALTTEPALRDVAVRFLALCETRDGRPELALSLLLRTEPTDPAARLREVLDAARRTVGLGGAGRVRQLLDLAPWPFDPTGLGHQLVRRLVDERPPGPAELAERNARRRAAGDARDWPALCELALSDVVWVRESRERWLALAGLLRLTGADDRSDLAALLAETAPGADGARDTREGSGR</sequence>
<keyword evidence="3" id="KW-1185">Reference proteome</keyword>
<name>A0A5N6A273_9ACTN</name>
<organism evidence="2 3">
    <name type="scientific">Streptomyces mimosae</name>
    <dbReference type="NCBI Taxonomy" id="2586635"/>
    <lineage>
        <taxon>Bacteria</taxon>
        <taxon>Bacillati</taxon>
        <taxon>Actinomycetota</taxon>
        <taxon>Actinomycetes</taxon>
        <taxon>Kitasatosporales</taxon>
        <taxon>Streptomycetaceae</taxon>
        <taxon>Streptomyces</taxon>
    </lineage>
</organism>
<proteinExistence type="predicted"/>